<gene>
    <name evidence="6" type="ORF">CYY_005953</name>
</gene>
<comment type="subcellular location">
    <subcellularLocation>
        <location evidence="4">Peroxisome membrane</location>
    </subcellularLocation>
</comment>
<evidence type="ECO:0000313" key="6">
    <source>
        <dbReference type="EMBL" id="KAF2072737.1"/>
    </source>
</evidence>
<protein>
    <recommendedName>
        <fullName evidence="8">Transmembrane protein</fullName>
    </recommendedName>
</protein>
<keyword evidence="1" id="KW-0962">Peroxisome biogenesis</keyword>
<organism evidence="6 7">
    <name type="scientific">Polysphondylium violaceum</name>
    <dbReference type="NCBI Taxonomy" id="133409"/>
    <lineage>
        <taxon>Eukaryota</taxon>
        <taxon>Amoebozoa</taxon>
        <taxon>Evosea</taxon>
        <taxon>Eumycetozoa</taxon>
        <taxon>Dictyostelia</taxon>
        <taxon>Dictyosteliales</taxon>
        <taxon>Dictyosteliaceae</taxon>
        <taxon>Polysphondylium</taxon>
    </lineage>
</organism>
<name>A0A8J4V3N3_9MYCE</name>
<keyword evidence="2 5" id="KW-0472">Membrane</keyword>
<dbReference type="GO" id="GO:0005778">
    <property type="term" value="C:peroxisomal membrane"/>
    <property type="evidence" value="ECO:0007669"/>
    <property type="project" value="UniProtKB-SubCell"/>
</dbReference>
<comment type="caution">
    <text evidence="6">The sequence shown here is derived from an EMBL/GenBank/DDBJ whole genome shotgun (WGS) entry which is preliminary data.</text>
</comment>
<evidence type="ECO:0000256" key="1">
    <source>
        <dbReference type="ARBA" id="ARBA00022593"/>
    </source>
</evidence>
<sequence>MTILSKGSVVRMSQLLESFIKLLAQTSGKDKLAKILQYGAKLFGYIVLKRAPKSEWVNILKKLETTSGSARKVWRLGNTLGEQQKIMALVKNGNPFAFLNILALIRQSGMYFYWIFDHLMLSTNIGFTKLDTVKLGYYSSVSWFFGLLCSIIIDLNSLSNVLKKEKTLKSSLLNTNNSTSEENKSITDQYKEVLKKKDEIYLNCVKNGADLLIASTLLKFSKFSQGTVGGAGIVSALIGGYQMWPK</sequence>
<feature type="transmembrane region" description="Helical" evidence="5">
    <location>
        <begin position="96"/>
        <end position="116"/>
    </location>
</feature>
<evidence type="ECO:0000313" key="7">
    <source>
        <dbReference type="Proteomes" id="UP000695562"/>
    </source>
</evidence>
<dbReference type="OrthoDB" id="411017at2759"/>
<dbReference type="EMBL" id="AJWJ01000252">
    <property type="protein sequence ID" value="KAF2072737.1"/>
    <property type="molecule type" value="Genomic_DNA"/>
</dbReference>
<keyword evidence="7" id="KW-1185">Reference proteome</keyword>
<evidence type="ECO:0008006" key="8">
    <source>
        <dbReference type="Google" id="ProtNLM"/>
    </source>
</evidence>
<evidence type="ECO:0000256" key="4">
    <source>
        <dbReference type="ARBA" id="ARBA00046271"/>
    </source>
</evidence>
<dbReference type="Proteomes" id="UP000695562">
    <property type="component" value="Unassembled WGS sequence"/>
</dbReference>
<dbReference type="PANTHER" id="PTHR12652">
    <property type="entry name" value="PEROXISOMAL BIOGENESIS FACTOR 11"/>
    <property type="match status" value="1"/>
</dbReference>
<dbReference type="AlphaFoldDB" id="A0A8J4V3N3"/>
<keyword evidence="5" id="KW-0812">Transmembrane</keyword>
<keyword evidence="5" id="KW-1133">Transmembrane helix</keyword>
<reference evidence="6" key="1">
    <citation type="submission" date="2020-01" db="EMBL/GenBank/DDBJ databases">
        <title>Development of genomics and gene disruption for Polysphondylium violaceum indicates a role for the polyketide synthase stlB in stalk morphogenesis.</title>
        <authorList>
            <person name="Narita B."/>
            <person name="Kawabe Y."/>
            <person name="Kin K."/>
            <person name="Saito T."/>
            <person name="Gibbs R."/>
            <person name="Kuspa A."/>
            <person name="Muzny D."/>
            <person name="Queller D."/>
            <person name="Richards S."/>
            <person name="Strassman J."/>
            <person name="Sucgang R."/>
            <person name="Worley K."/>
            <person name="Schaap P."/>
        </authorList>
    </citation>
    <scope>NUCLEOTIDE SEQUENCE</scope>
    <source>
        <strain evidence="6">QSvi11</strain>
    </source>
</reference>
<feature type="transmembrane region" description="Helical" evidence="5">
    <location>
        <begin position="136"/>
        <end position="156"/>
    </location>
</feature>
<evidence type="ECO:0000256" key="5">
    <source>
        <dbReference type="SAM" id="Phobius"/>
    </source>
</evidence>
<accession>A0A8J4V3N3</accession>
<dbReference type="InterPro" id="IPR008733">
    <property type="entry name" value="PEX11"/>
</dbReference>
<evidence type="ECO:0000256" key="3">
    <source>
        <dbReference type="ARBA" id="ARBA00023140"/>
    </source>
</evidence>
<dbReference type="PANTHER" id="PTHR12652:SF42">
    <property type="entry name" value="PEROXISOMAL MEMBRANE PROTEIN 11 HOMOLOG"/>
    <property type="match status" value="1"/>
</dbReference>
<evidence type="ECO:0000256" key="2">
    <source>
        <dbReference type="ARBA" id="ARBA00023136"/>
    </source>
</evidence>
<dbReference type="Pfam" id="PF05648">
    <property type="entry name" value="PEX11"/>
    <property type="match status" value="1"/>
</dbReference>
<dbReference type="GO" id="GO:0016559">
    <property type="term" value="P:peroxisome fission"/>
    <property type="evidence" value="ECO:0007669"/>
    <property type="project" value="InterPro"/>
</dbReference>
<proteinExistence type="predicted"/>
<keyword evidence="3" id="KW-0576">Peroxisome</keyword>